<evidence type="ECO:0000256" key="1">
    <source>
        <dbReference type="SAM" id="MobiDB-lite"/>
    </source>
</evidence>
<protein>
    <submittedName>
        <fullName evidence="2">Uncharacterized protein</fullName>
    </submittedName>
</protein>
<sequence length="95" mass="10606">MSKKKSLGHNPLAYSTRRHASFDFITPSDSQGENNQEASKEERSSGPKVNKITASYYLEEPVVESVKMIADKKETSYSAVVNAILKSSIRDLINR</sequence>
<evidence type="ECO:0000313" key="2">
    <source>
        <dbReference type="EMBL" id="MCP9292848.1"/>
    </source>
</evidence>
<dbReference type="AlphaFoldDB" id="A0A9X2L7B8"/>
<dbReference type="EMBL" id="JANDBC010000003">
    <property type="protein sequence ID" value="MCP9292848.1"/>
    <property type="molecule type" value="Genomic_DNA"/>
</dbReference>
<feature type="compositionally biased region" description="Polar residues" evidence="1">
    <location>
        <begin position="27"/>
        <end position="37"/>
    </location>
</feature>
<dbReference type="Proteomes" id="UP001139125">
    <property type="component" value="Unassembled WGS sequence"/>
</dbReference>
<accession>A0A9X2L7B8</accession>
<organism evidence="2 3">
    <name type="scientific">Gracilimonas sediminicola</name>
    <dbReference type="NCBI Taxonomy" id="2952158"/>
    <lineage>
        <taxon>Bacteria</taxon>
        <taxon>Pseudomonadati</taxon>
        <taxon>Balneolota</taxon>
        <taxon>Balneolia</taxon>
        <taxon>Balneolales</taxon>
        <taxon>Balneolaceae</taxon>
        <taxon>Gracilimonas</taxon>
    </lineage>
</organism>
<keyword evidence="3" id="KW-1185">Reference proteome</keyword>
<reference evidence="2" key="1">
    <citation type="submission" date="2022-06" db="EMBL/GenBank/DDBJ databases">
        <title>Gracilimonas sp. CAU 1638 isolated from sea sediment.</title>
        <authorList>
            <person name="Kim W."/>
        </authorList>
    </citation>
    <scope>NUCLEOTIDE SEQUENCE</scope>
    <source>
        <strain evidence="2">CAU 1638</strain>
    </source>
</reference>
<feature type="region of interest" description="Disordered" evidence="1">
    <location>
        <begin position="1"/>
        <end position="51"/>
    </location>
</feature>
<evidence type="ECO:0000313" key="3">
    <source>
        <dbReference type="Proteomes" id="UP001139125"/>
    </source>
</evidence>
<proteinExistence type="predicted"/>
<comment type="caution">
    <text evidence="2">The sequence shown here is derived from an EMBL/GenBank/DDBJ whole genome shotgun (WGS) entry which is preliminary data.</text>
</comment>
<gene>
    <name evidence="2" type="ORF">NM125_14755</name>
</gene>
<dbReference type="RefSeq" id="WP_255135747.1">
    <property type="nucleotide sequence ID" value="NZ_JANDBC010000003.1"/>
</dbReference>
<name>A0A9X2L7B8_9BACT</name>